<evidence type="ECO:0000256" key="3">
    <source>
        <dbReference type="ARBA" id="ARBA00023125"/>
    </source>
</evidence>
<sequence>MMLNTTQDWHVADIKAALEKAGTNCERLANEHGIAGSTLRNAFRQKYPKAEKIIADKIGVPPEEIWPSRYSKKSA</sequence>
<evidence type="ECO:0000256" key="1">
    <source>
        <dbReference type="ARBA" id="ARBA00006157"/>
    </source>
</evidence>
<evidence type="ECO:0000256" key="4">
    <source>
        <dbReference type="ARBA" id="ARBA00023163"/>
    </source>
</evidence>
<dbReference type="InterPro" id="IPR010982">
    <property type="entry name" value="Lambda_DNA-bd_dom_sf"/>
</dbReference>
<evidence type="ECO:0000259" key="5">
    <source>
        <dbReference type="Pfam" id="PF13693"/>
    </source>
</evidence>
<dbReference type="SUPFAM" id="SSF47413">
    <property type="entry name" value="lambda repressor-like DNA-binding domains"/>
    <property type="match status" value="1"/>
</dbReference>
<evidence type="ECO:0000256" key="2">
    <source>
        <dbReference type="ARBA" id="ARBA00023015"/>
    </source>
</evidence>
<dbReference type="EMBL" id="FRFG01000075">
    <property type="protein sequence ID" value="SHO58694.1"/>
    <property type="molecule type" value="Genomic_DNA"/>
</dbReference>
<dbReference type="Pfam" id="PF13693">
    <property type="entry name" value="HTH_35"/>
    <property type="match status" value="1"/>
</dbReference>
<dbReference type="STRING" id="1117707.VQ7734_04466"/>
<dbReference type="Proteomes" id="UP000184600">
    <property type="component" value="Unassembled WGS sequence"/>
</dbReference>
<organism evidence="6 7">
    <name type="scientific">Vibrio quintilis</name>
    <dbReference type="NCBI Taxonomy" id="1117707"/>
    <lineage>
        <taxon>Bacteria</taxon>
        <taxon>Pseudomonadati</taxon>
        <taxon>Pseudomonadota</taxon>
        <taxon>Gammaproteobacteria</taxon>
        <taxon>Vibrionales</taxon>
        <taxon>Vibrionaceae</taxon>
        <taxon>Vibrio</taxon>
    </lineage>
</organism>
<proteinExistence type="inferred from homology"/>
<dbReference type="GO" id="GO:0003677">
    <property type="term" value="F:DNA binding"/>
    <property type="evidence" value="ECO:0007669"/>
    <property type="project" value="UniProtKB-KW"/>
</dbReference>
<dbReference type="Gene3D" id="1.10.260.40">
    <property type="entry name" value="lambda repressor-like DNA-binding domains"/>
    <property type="match status" value="1"/>
</dbReference>
<reference evidence="7" key="1">
    <citation type="submission" date="2016-12" db="EMBL/GenBank/DDBJ databases">
        <authorList>
            <person name="Rodrigo-Torres L."/>
            <person name="Arahal R.D."/>
            <person name="Lucena T."/>
        </authorList>
    </citation>
    <scope>NUCLEOTIDE SEQUENCE [LARGE SCALE GENOMIC DNA]</scope>
</reference>
<feature type="domain" description="Ner winged helix-turn-helix DNA-binding" evidence="5">
    <location>
        <begin position="8"/>
        <end position="73"/>
    </location>
</feature>
<dbReference type="InterPro" id="IPR038722">
    <property type="entry name" value="Ner_HTH_dom"/>
</dbReference>
<comment type="similarity">
    <text evidence="1">Belongs to the ner transcriptional regulatory family.</text>
</comment>
<name>A0A1M7Z1I4_9VIBR</name>
<evidence type="ECO:0000313" key="6">
    <source>
        <dbReference type="EMBL" id="SHO58694.1"/>
    </source>
</evidence>
<evidence type="ECO:0000313" key="7">
    <source>
        <dbReference type="Proteomes" id="UP000184600"/>
    </source>
</evidence>
<keyword evidence="3 6" id="KW-0238">DNA-binding</keyword>
<keyword evidence="7" id="KW-1185">Reference proteome</keyword>
<gene>
    <name evidence="6" type="ORF">VQ7734_04466</name>
</gene>
<keyword evidence="2" id="KW-0805">Transcription regulation</keyword>
<accession>A0A1M7Z1I4</accession>
<dbReference type="AlphaFoldDB" id="A0A1M7Z1I4"/>
<keyword evidence="4" id="KW-0804">Transcription</keyword>
<protein>
    <submittedName>
        <fullName evidence="6">DNA-binding transcriptional regulator Nlp</fullName>
    </submittedName>
</protein>